<evidence type="ECO:0000313" key="2">
    <source>
        <dbReference type="EMBL" id="KAJ3485814.1"/>
    </source>
</evidence>
<evidence type="ECO:0000313" key="3">
    <source>
        <dbReference type="Proteomes" id="UP001212997"/>
    </source>
</evidence>
<organism evidence="2 3">
    <name type="scientific">Meripilus lineatus</name>
    <dbReference type="NCBI Taxonomy" id="2056292"/>
    <lineage>
        <taxon>Eukaryota</taxon>
        <taxon>Fungi</taxon>
        <taxon>Dikarya</taxon>
        <taxon>Basidiomycota</taxon>
        <taxon>Agaricomycotina</taxon>
        <taxon>Agaricomycetes</taxon>
        <taxon>Polyporales</taxon>
        <taxon>Meripilaceae</taxon>
        <taxon>Meripilus</taxon>
    </lineage>
</organism>
<reference evidence="2" key="1">
    <citation type="submission" date="2022-07" db="EMBL/GenBank/DDBJ databases">
        <title>Genome Sequence of Physisporinus lineatus.</title>
        <authorList>
            <person name="Buettner E."/>
        </authorList>
    </citation>
    <scope>NUCLEOTIDE SEQUENCE</scope>
    <source>
        <strain evidence="2">VT162</strain>
    </source>
</reference>
<evidence type="ECO:0000256" key="1">
    <source>
        <dbReference type="SAM" id="MobiDB-lite"/>
    </source>
</evidence>
<accession>A0AAD5V4F4</accession>
<sequence>MQSSSTTPESSSSTSIAAITVEHQTLEICKVRFDDQCILIPDPVIHSRMPRLVKKSYSLPLWRRRSSPTSSPPLGEGNGTPASPEENHLIFTLPVPRFVDSHNPSSETIHSFHLSYLYQLVLPRRVLRQEGPSPPALGSMHRRSIPPASS</sequence>
<gene>
    <name evidence="2" type="ORF">NLI96_g4679</name>
</gene>
<keyword evidence="3" id="KW-1185">Reference proteome</keyword>
<feature type="compositionally biased region" description="Low complexity" evidence="1">
    <location>
        <begin position="63"/>
        <end position="74"/>
    </location>
</feature>
<protein>
    <submittedName>
        <fullName evidence="2">Uncharacterized protein</fullName>
    </submittedName>
</protein>
<comment type="caution">
    <text evidence="2">The sequence shown here is derived from an EMBL/GenBank/DDBJ whole genome shotgun (WGS) entry which is preliminary data.</text>
</comment>
<proteinExistence type="predicted"/>
<dbReference type="AlphaFoldDB" id="A0AAD5V4F4"/>
<dbReference type="EMBL" id="JANAWD010000141">
    <property type="protein sequence ID" value="KAJ3485814.1"/>
    <property type="molecule type" value="Genomic_DNA"/>
</dbReference>
<feature type="region of interest" description="Disordered" evidence="1">
    <location>
        <begin position="131"/>
        <end position="150"/>
    </location>
</feature>
<dbReference type="Proteomes" id="UP001212997">
    <property type="component" value="Unassembled WGS sequence"/>
</dbReference>
<feature type="region of interest" description="Disordered" evidence="1">
    <location>
        <begin position="63"/>
        <end position="87"/>
    </location>
</feature>
<name>A0AAD5V4F4_9APHY</name>